<dbReference type="Gene3D" id="3.40.50.11710">
    <property type="entry name" value="Cyclodipeptide synthase"/>
    <property type="match status" value="1"/>
</dbReference>
<dbReference type="EMBL" id="JXYA01000045">
    <property type="protein sequence ID" value="KJZ06746.1"/>
    <property type="molecule type" value="Genomic_DNA"/>
</dbReference>
<organism evidence="1 2">
    <name type="scientific">Pseudoalteromonas rubra</name>
    <dbReference type="NCBI Taxonomy" id="43658"/>
    <lineage>
        <taxon>Bacteria</taxon>
        <taxon>Pseudomonadati</taxon>
        <taxon>Pseudomonadota</taxon>
        <taxon>Gammaproteobacteria</taxon>
        <taxon>Alteromonadales</taxon>
        <taxon>Pseudoalteromonadaceae</taxon>
        <taxon>Pseudoalteromonas</taxon>
    </lineage>
</organism>
<evidence type="ECO:0000313" key="2">
    <source>
        <dbReference type="Proteomes" id="UP000033452"/>
    </source>
</evidence>
<evidence type="ECO:0000313" key="1">
    <source>
        <dbReference type="EMBL" id="KJZ06746.1"/>
    </source>
</evidence>
<sequence length="225" mass="26263">MTVHALFPISVSNRQFSTERVTSALSRLPKRVNQITFLIADWLQLYNRARDRSSFDDIGSVIRDYNDRNNDFVNRQRWISNFLESYPNILSASTKIIGMEHCFDALYANTFRNINILRSVDEEFSRDVSDAAQLFLGNSRKKDNKAAISLSEQYILEEIALNIRLRVKELIDEEYYMGKFHLPMLKVYAGEYSASVQDLLGGEIQHQMQFKFYSLENSEWKLCSE</sequence>
<dbReference type="RefSeq" id="WP_046006414.1">
    <property type="nucleotide sequence ID" value="NZ_JXYA01000045.1"/>
</dbReference>
<reference evidence="1 2" key="1">
    <citation type="journal article" date="2015" name="BMC Genomics">
        <title>Genome mining reveals unlocked bioactive potential of marine Gram-negative bacteria.</title>
        <authorList>
            <person name="Machado H."/>
            <person name="Sonnenschein E.C."/>
            <person name="Melchiorsen J."/>
            <person name="Gram L."/>
        </authorList>
    </citation>
    <scope>NUCLEOTIDE SEQUENCE [LARGE SCALE GENOMIC DNA]</scope>
    <source>
        <strain evidence="1 2">S2471</strain>
    </source>
</reference>
<dbReference type="PATRIC" id="fig|43658.5.peg.3855"/>
<gene>
    <name evidence="1" type="ORF">TW77_18250</name>
</gene>
<dbReference type="InterPro" id="IPR038622">
    <property type="entry name" value="CDPS_sf"/>
</dbReference>
<protein>
    <submittedName>
        <fullName evidence="1">Uncharacterized protein</fullName>
    </submittedName>
</protein>
<comment type="caution">
    <text evidence="1">The sequence shown here is derived from an EMBL/GenBank/DDBJ whole genome shotgun (WGS) entry which is preliminary data.</text>
</comment>
<name>A0A0F4QGK6_9GAMM</name>
<proteinExistence type="predicted"/>
<accession>A0A0F4QGK6</accession>
<dbReference type="AlphaFoldDB" id="A0A0F4QGK6"/>
<dbReference type="Proteomes" id="UP000033452">
    <property type="component" value="Unassembled WGS sequence"/>
</dbReference>
<keyword evidence="2" id="KW-1185">Reference proteome</keyword>
<dbReference type="GO" id="GO:0016755">
    <property type="term" value="F:aminoacyltransferase activity"/>
    <property type="evidence" value="ECO:0007669"/>
    <property type="project" value="InterPro"/>
</dbReference>